<name>A0A1H6TRN3_9BACT</name>
<evidence type="ECO:0000259" key="2">
    <source>
        <dbReference type="PROSITE" id="PS50110"/>
    </source>
</evidence>
<evidence type="ECO:0000313" key="4">
    <source>
        <dbReference type="Proteomes" id="UP000199532"/>
    </source>
</evidence>
<accession>A0A1H6TRN3</accession>
<keyword evidence="1" id="KW-0597">Phosphoprotein</keyword>
<feature type="modified residue" description="4-aspartylphosphate" evidence="1">
    <location>
        <position position="61"/>
    </location>
</feature>
<dbReference type="InterPro" id="IPR052893">
    <property type="entry name" value="TCS_response_regulator"/>
</dbReference>
<dbReference type="PANTHER" id="PTHR44520:SF2">
    <property type="entry name" value="RESPONSE REGULATOR RCP1"/>
    <property type="match status" value="1"/>
</dbReference>
<evidence type="ECO:0000313" key="3">
    <source>
        <dbReference type="EMBL" id="SEI82719.1"/>
    </source>
</evidence>
<gene>
    <name evidence="3" type="ORF">SAMN04487995_2387</name>
</gene>
<sequence length="292" mass="33374">MGTKKTIYLVDDDEDDLLLLRQALESVIPGVSIIEIRDGKTLLDMVEKQEEKLNPSLILIDLNMQRMGGIEAVSNLKANPKTHNIPVVMVSTSNDEQVIRGAYEEGVSAFITKPLSHAEYKKIAEAINVCFLNSFSGHDDVLIPDNFKDKSILVVECDDEKWKTMNHGFKSYLHDLNIIRTCNRLDTLNFLTEEWFNLPKPPELIIFDIYLPTRQEGLGLLDSIRYFFLFHSLPAIPIIIFSTSDQTEDIKACYEHNANAYLTKSQDINESMSYFKKLCHFWCSMISVPKSM</sequence>
<dbReference type="OrthoDB" id="958605at2"/>
<dbReference type="Proteomes" id="UP000199532">
    <property type="component" value="Unassembled WGS sequence"/>
</dbReference>
<protein>
    <submittedName>
        <fullName evidence="3">CheY chemotaxis protein or a CheY-like REC (Receiver) domain</fullName>
    </submittedName>
</protein>
<dbReference type="PROSITE" id="PS50110">
    <property type="entry name" value="RESPONSE_REGULATORY"/>
    <property type="match status" value="2"/>
</dbReference>
<dbReference type="GO" id="GO:0000160">
    <property type="term" value="P:phosphorelay signal transduction system"/>
    <property type="evidence" value="ECO:0007669"/>
    <property type="project" value="InterPro"/>
</dbReference>
<dbReference type="InterPro" id="IPR001789">
    <property type="entry name" value="Sig_transdc_resp-reg_receiver"/>
</dbReference>
<dbReference type="STRING" id="408657.SAMN04487995_2387"/>
<reference evidence="3 4" key="1">
    <citation type="submission" date="2016-10" db="EMBL/GenBank/DDBJ databases">
        <authorList>
            <person name="de Groot N.N."/>
        </authorList>
    </citation>
    <scope>NUCLEOTIDE SEQUENCE [LARGE SCALE GENOMIC DNA]</scope>
    <source>
        <strain evidence="3 4">DSM 19938</strain>
    </source>
</reference>
<dbReference type="Gene3D" id="3.40.50.2300">
    <property type="match status" value="2"/>
</dbReference>
<dbReference type="SUPFAM" id="SSF52172">
    <property type="entry name" value="CheY-like"/>
    <property type="match status" value="2"/>
</dbReference>
<dbReference type="AlphaFoldDB" id="A0A1H6TRN3"/>
<feature type="domain" description="Response regulatory" evidence="2">
    <location>
        <begin position="6"/>
        <end position="128"/>
    </location>
</feature>
<keyword evidence="4" id="KW-1185">Reference proteome</keyword>
<dbReference type="EMBL" id="FNXY01000003">
    <property type="protein sequence ID" value="SEI82719.1"/>
    <property type="molecule type" value="Genomic_DNA"/>
</dbReference>
<organism evidence="3 4">
    <name type="scientific">Dyadobacter koreensis</name>
    <dbReference type="NCBI Taxonomy" id="408657"/>
    <lineage>
        <taxon>Bacteria</taxon>
        <taxon>Pseudomonadati</taxon>
        <taxon>Bacteroidota</taxon>
        <taxon>Cytophagia</taxon>
        <taxon>Cytophagales</taxon>
        <taxon>Spirosomataceae</taxon>
        <taxon>Dyadobacter</taxon>
    </lineage>
</organism>
<dbReference type="SMART" id="SM00448">
    <property type="entry name" value="REC"/>
    <property type="match status" value="2"/>
</dbReference>
<evidence type="ECO:0000256" key="1">
    <source>
        <dbReference type="PROSITE-ProRule" id="PRU00169"/>
    </source>
</evidence>
<dbReference type="Pfam" id="PF00072">
    <property type="entry name" value="Response_reg"/>
    <property type="match status" value="2"/>
</dbReference>
<dbReference type="PANTHER" id="PTHR44520">
    <property type="entry name" value="RESPONSE REGULATOR RCP1-RELATED"/>
    <property type="match status" value="1"/>
</dbReference>
<proteinExistence type="predicted"/>
<feature type="modified residue" description="4-aspartylphosphate" evidence="1">
    <location>
        <position position="208"/>
    </location>
</feature>
<dbReference type="InterPro" id="IPR011006">
    <property type="entry name" value="CheY-like_superfamily"/>
</dbReference>
<dbReference type="RefSeq" id="WP_090335355.1">
    <property type="nucleotide sequence ID" value="NZ_FNXY01000003.1"/>
</dbReference>
<feature type="domain" description="Response regulatory" evidence="2">
    <location>
        <begin position="151"/>
        <end position="279"/>
    </location>
</feature>